<dbReference type="Gene3D" id="2.60.40.10">
    <property type="entry name" value="Immunoglobulins"/>
    <property type="match status" value="1"/>
</dbReference>
<evidence type="ECO:0000256" key="1">
    <source>
        <dbReference type="SAM" id="Phobius"/>
    </source>
</evidence>
<keyword evidence="5" id="KW-1185">Reference proteome</keyword>
<dbReference type="SUPFAM" id="SSF50998">
    <property type="entry name" value="Quinoprotein alcohol dehydrogenase-like"/>
    <property type="match status" value="1"/>
</dbReference>
<dbReference type="InterPro" id="IPR013783">
    <property type="entry name" value="Ig-like_fold"/>
</dbReference>
<keyword evidence="1" id="KW-0812">Transmembrane</keyword>
<dbReference type="EMBL" id="BMIK01000022">
    <property type="protein sequence ID" value="GGC44838.1"/>
    <property type="molecule type" value="Genomic_DNA"/>
</dbReference>
<dbReference type="Gene3D" id="3.30.565.10">
    <property type="entry name" value="Histidine kinase-like ATPase, C-terminal domain"/>
    <property type="match status" value="1"/>
</dbReference>
<dbReference type="Pfam" id="PF06580">
    <property type="entry name" value="His_kinase"/>
    <property type="match status" value="1"/>
</dbReference>
<dbReference type="PANTHER" id="PTHR34220">
    <property type="entry name" value="SENSOR HISTIDINE KINASE YPDA"/>
    <property type="match status" value="1"/>
</dbReference>
<feature type="domain" description="Two component regulator three Y" evidence="3">
    <location>
        <begin position="702"/>
        <end position="762"/>
    </location>
</feature>
<gene>
    <name evidence="4" type="ORF">GCM10011386_41380</name>
</gene>
<dbReference type="InterPro" id="IPR010559">
    <property type="entry name" value="Sig_transdc_His_kin_internal"/>
</dbReference>
<evidence type="ECO:0000313" key="4">
    <source>
        <dbReference type="EMBL" id="GGC44838.1"/>
    </source>
</evidence>
<dbReference type="InterPro" id="IPR050640">
    <property type="entry name" value="Bact_2-comp_sensor_kinase"/>
</dbReference>
<dbReference type="Proteomes" id="UP000597338">
    <property type="component" value="Unassembled WGS sequence"/>
</dbReference>
<evidence type="ECO:0008006" key="6">
    <source>
        <dbReference type="Google" id="ProtNLM"/>
    </source>
</evidence>
<dbReference type="PANTHER" id="PTHR34220:SF7">
    <property type="entry name" value="SENSOR HISTIDINE KINASE YPDA"/>
    <property type="match status" value="1"/>
</dbReference>
<proteinExistence type="predicted"/>
<dbReference type="InterPro" id="IPR011110">
    <property type="entry name" value="Reg_prop"/>
</dbReference>
<evidence type="ECO:0000313" key="5">
    <source>
        <dbReference type="Proteomes" id="UP000597338"/>
    </source>
</evidence>
<reference evidence="5" key="1">
    <citation type="journal article" date="2019" name="Int. J. Syst. Evol. Microbiol.">
        <title>The Global Catalogue of Microorganisms (GCM) 10K type strain sequencing project: providing services to taxonomists for standard genome sequencing and annotation.</title>
        <authorList>
            <consortium name="The Broad Institute Genomics Platform"/>
            <consortium name="The Broad Institute Genome Sequencing Center for Infectious Disease"/>
            <person name="Wu L."/>
            <person name="Ma J."/>
        </authorList>
    </citation>
    <scope>NUCLEOTIDE SEQUENCE [LARGE SCALE GENOMIC DNA]</scope>
    <source>
        <strain evidence="5">CGMCC 1.15342</strain>
    </source>
</reference>
<name>A0ABQ1MR08_9SPHI</name>
<feature type="transmembrane region" description="Helical" evidence="1">
    <location>
        <begin position="771"/>
        <end position="788"/>
    </location>
</feature>
<keyword evidence="1" id="KW-0472">Membrane</keyword>
<dbReference type="InterPro" id="IPR015943">
    <property type="entry name" value="WD40/YVTN_repeat-like_dom_sf"/>
</dbReference>
<dbReference type="SUPFAM" id="SSF63829">
    <property type="entry name" value="Calcium-dependent phosphotriesterase"/>
    <property type="match status" value="2"/>
</dbReference>
<dbReference type="Gene3D" id="2.130.10.10">
    <property type="entry name" value="YVTN repeat-like/Quinoprotein amine dehydrogenase"/>
    <property type="match status" value="3"/>
</dbReference>
<evidence type="ECO:0000259" key="3">
    <source>
        <dbReference type="Pfam" id="PF07495"/>
    </source>
</evidence>
<feature type="domain" description="Signal transduction histidine kinase internal region" evidence="2">
    <location>
        <begin position="846"/>
        <end position="926"/>
    </location>
</feature>
<dbReference type="Pfam" id="PF07494">
    <property type="entry name" value="Reg_prop"/>
    <property type="match status" value="2"/>
</dbReference>
<organism evidence="4 5">
    <name type="scientific">Parapedobacter defluvii</name>
    <dbReference type="NCBI Taxonomy" id="2045106"/>
    <lineage>
        <taxon>Bacteria</taxon>
        <taxon>Pseudomonadati</taxon>
        <taxon>Bacteroidota</taxon>
        <taxon>Sphingobacteriia</taxon>
        <taxon>Sphingobacteriales</taxon>
        <taxon>Sphingobacteriaceae</taxon>
        <taxon>Parapedobacter</taxon>
    </lineage>
</organism>
<dbReference type="Pfam" id="PF07495">
    <property type="entry name" value="Y_Y_Y"/>
    <property type="match status" value="1"/>
</dbReference>
<accession>A0ABQ1MR08</accession>
<dbReference type="SUPFAM" id="SSF55874">
    <property type="entry name" value="ATPase domain of HSP90 chaperone/DNA topoisomerase II/histidine kinase"/>
    <property type="match status" value="1"/>
</dbReference>
<dbReference type="InterPro" id="IPR036890">
    <property type="entry name" value="HATPase_C_sf"/>
</dbReference>
<evidence type="ECO:0000259" key="2">
    <source>
        <dbReference type="Pfam" id="PF06580"/>
    </source>
</evidence>
<keyword evidence="1" id="KW-1133">Transmembrane helix</keyword>
<dbReference type="InterPro" id="IPR011047">
    <property type="entry name" value="Quinoprotein_ADH-like_sf"/>
</dbReference>
<comment type="caution">
    <text evidence="4">The sequence shown here is derived from an EMBL/GenBank/DDBJ whole genome shotgun (WGS) entry which is preliminary data.</text>
</comment>
<dbReference type="InterPro" id="IPR011123">
    <property type="entry name" value="Y_Y_Y"/>
</dbReference>
<protein>
    <recommendedName>
        <fullName evidence="6">Two component regulator propeller</fullName>
    </recommendedName>
</protein>
<sequence length="1063" mass="119843">MLIHVSSAQERLYNFEWFTKEGQVPGNAIRRIITDREGFVWLATNKGLYLFDLVNSKNFTHDHQNPASISSNNLSGIYEDEHGGMWITSYTGGLSYYDKSLPSPRAFTNYTYYWDGRDTLSIRMLNDVVSDADGNIWFGGQDTGVLKMDASTKQISKVTLVPDSLGPLSIYDLFRAEDGTIWVGTRHHGIFCVNPKTGVTKAYNLKPEAKPWVDENGCGSFAEHDGILWFSYYDYNLCSLNLKTGELRTDLLGIGPNDRVYDNAIHAVAIRGNTVLAGHQSKGIYRYDRTTGACSLLDWETLTPEDPTSDIIATIHVDAGGTIWIGTRNKGLIRYSDYQNRFSSFYSLSLSEPIKQLRMAGGDRWWYRTASHIQLYDKREKRTVKRYDLNGLWTSNFTEIGGKLYLSTYDKGVWIQDGGKPPYPLPIRGDTYGFRQADCGNVVSDTIDGSPYLWIAAWNSGLYKYNCTDQTLTLTNAGNGLPDNKLICMTKDMNGDIWVGTDGFGLLHISDKKLVTVDRFRTEMSNSIPSNTVRAIVPAMDGSVWVVTEYLGISNVKKSGNGYTFQNFPNTNPTPWQNPHDASEDALGNLWIATEDGLMVFDTDSKKFKQLQPGQGIVPPRHIALQTCAANSNSTVVMATDRGFVMGRAADVVAKRTLPKAVVNSFFVHDQDFSHLLRRGPIELDHEQNFFTLTLSAPGAIDPHEMQFAFMLEGVDKDWRLAKADFSVSYTDISRGDYRFLVRTGDYMGNWNTHLSEIPIHIKGPYWQTPWFYGVVIILFFLIAYSVFRYRLDQSKKLNAMQIAFNEDLKQQLALKTAEVTAQMERIEAERKEKLESDYQKRLSESELKAIRAQMNPHFIFNVLSSIESYILEKDAEAASRLVQKFAKLNRLVLENSAYSYVSVAREWEALNLYVELEALRFNNEFDYDFSVIGNPDMKNLFIPPMLVQPLIENAIHHGIRQQINWRGKIQVTVQQDGSSICFTIVDNGMGLGKSRSKPNHPYKKASMGLATIEERLKLINRNAGCTTGKLELTNLAGDGLSGTKAVLCVPLVLTPFSILDIH</sequence>